<dbReference type="PANTHER" id="PTHR20515:SF2">
    <property type="entry name" value="DEFENSIN BETA 4A"/>
    <property type="match status" value="1"/>
</dbReference>
<keyword evidence="3" id="KW-0929">Antimicrobial</keyword>
<feature type="transmembrane region" description="Helical" evidence="7">
    <location>
        <begin position="12"/>
        <end position="33"/>
    </location>
</feature>
<feature type="domain" description="Beta-defensin-like" evidence="8">
    <location>
        <begin position="35"/>
        <end position="70"/>
    </location>
</feature>
<evidence type="ECO:0000256" key="5">
    <source>
        <dbReference type="ARBA" id="ARBA00023022"/>
    </source>
</evidence>
<keyword evidence="2" id="KW-0964">Secreted</keyword>
<keyword evidence="5" id="KW-0044">Antibiotic</keyword>
<sequence length="72" mass="7888">PFKLDAARLSDSVLWFLTLFRLFIFFPGFIAGIGNSVSCSSSGGLWLLFGCLPEMKPIGTCGFFGTKCCKRN</sequence>
<dbReference type="SUPFAM" id="SSF57392">
    <property type="entry name" value="Defensin-like"/>
    <property type="match status" value="1"/>
</dbReference>
<keyword evidence="7" id="KW-1133">Transmembrane helix</keyword>
<dbReference type="Ensembl" id="ENSECAT00000065462.2">
    <property type="protein sequence ID" value="ENSECAP00000026349.2"/>
    <property type="gene ID" value="ENSECAG00000037133.2"/>
</dbReference>
<dbReference type="GeneTree" id="ENSGT01090000260492"/>
<dbReference type="Gene3D" id="3.10.360.10">
    <property type="entry name" value="Antimicrobial Peptide, Beta-defensin 2, Chain A"/>
    <property type="match status" value="1"/>
</dbReference>
<dbReference type="GO" id="GO:0042056">
    <property type="term" value="F:chemoattractant activity"/>
    <property type="evidence" value="ECO:0000318"/>
    <property type="project" value="GO_Central"/>
</dbReference>
<dbReference type="AlphaFoldDB" id="A0A3Q2H0F5"/>
<dbReference type="InParanoid" id="A0A3Q2H0F5"/>
<accession>A0A3Q2H0F5</accession>
<dbReference type="PANTHER" id="PTHR20515">
    <property type="entry name" value="BETA-DEFENSIN"/>
    <property type="match status" value="1"/>
</dbReference>
<evidence type="ECO:0000256" key="7">
    <source>
        <dbReference type="SAM" id="Phobius"/>
    </source>
</evidence>
<dbReference type="Pfam" id="PF00711">
    <property type="entry name" value="Defensin_beta"/>
    <property type="match status" value="1"/>
</dbReference>
<dbReference type="GO" id="GO:0005615">
    <property type="term" value="C:extracellular space"/>
    <property type="evidence" value="ECO:0000318"/>
    <property type="project" value="GO_Central"/>
</dbReference>
<keyword evidence="7" id="KW-0472">Membrane</keyword>
<evidence type="ECO:0000259" key="8">
    <source>
        <dbReference type="Pfam" id="PF00711"/>
    </source>
</evidence>
<dbReference type="GO" id="GO:0031731">
    <property type="term" value="F:CCR6 chemokine receptor binding"/>
    <property type="evidence" value="ECO:0000318"/>
    <property type="project" value="GO_Central"/>
</dbReference>
<evidence type="ECO:0000313" key="10">
    <source>
        <dbReference type="Proteomes" id="UP000002281"/>
    </source>
</evidence>
<evidence type="ECO:0000256" key="3">
    <source>
        <dbReference type="ARBA" id="ARBA00022529"/>
    </source>
</evidence>
<evidence type="ECO:0000256" key="1">
    <source>
        <dbReference type="ARBA" id="ARBA00004613"/>
    </source>
</evidence>
<organism evidence="9 10">
    <name type="scientific">Equus caballus</name>
    <name type="common">Horse</name>
    <dbReference type="NCBI Taxonomy" id="9796"/>
    <lineage>
        <taxon>Eukaryota</taxon>
        <taxon>Metazoa</taxon>
        <taxon>Chordata</taxon>
        <taxon>Craniata</taxon>
        <taxon>Vertebrata</taxon>
        <taxon>Euteleostomi</taxon>
        <taxon>Mammalia</taxon>
        <taxon>Eutheria</taxon>
        <taxon>Laurasiatheria</taxon>
        <taxon>Perissodactyla</taxon>
        <taxon>Equidae</taxon>
        <taxon>Equus</taxon>
    </lineage>
</organism>
<evidence type="ECO:0000256" key="4">
    <source>
        <dbReference type="ARBA" id="ARBA00022940"/>
    </source>
</evidence>
<reference evidence="9 10" key="1">
    <citation type="journal article" date="2009" name="Science">
        <title>Genome sequence, comparative analysis, and population genetics of the domestic horse.</title>
        <authorList>
            <consortium name="Broad Institute Genome Sequencing Platform"/>
            <consortium name="Broad Institute Whole Genome Assembly Team"/>
            <person name="Wade C.M."/>
            <person name="Giulotto E."/>
            <person name="Sigurdsson S."/>
            <person name="Zoli M."/>
            <person name="Gnerre S."/>
            <person name="Imsland F."/>
            <person name="Lear T.L."/>
            <person name="Adelson D.L."/>
            <person name="Bailey E."/>
            <person name="Bellone R.R."/>
            <person name="Bloecker H."/>
            <person name="Distl O."/>
            <person name="Edgar R.C."/>
            <person name="Garber M."/>
            <person name="Leeb T."/>
            <person name="Mauceli E."/>
            <person name="MacLeod J.N."/>
            <person name="Penedo M.C.T."/>
            <person name="Raison J.M."/>
            <person name="Sharpe T."/>
            <person name="Vogel J."/>
            <person name="Andersson L."/>
            <person name="Antczak D.F."/>
            <person name="Biagi T."/>
            <person name="Binns M.M."/>
            <person name="Chowdhary B.P."/>
            <person name="Coleman S.J."/>
            <person name="Della Valle G."/>
            <person name="Fryc S."/>
            <person name="Guerin G."/>
            <person name="Hasegawa T."/>
            <person name="Hill E.W."/>
            <person name="Jurka J."/>
            <person name="Kiialainen A."/>
            <person name="Lindgren G."/>
            <person name="Liu J."/>
            <person name="Magnani E."/>
            <person name="Mickelson J.R."/>
            <person name="Murray J."/>
            <person name="Nergadze S.G."/>
            <person name="Onofrio R."/>
            <person name="Pedroni S."/>
            <person name="Piras M.F."/>
            <person name="Raudsepp T."/>
            <person name="Rocchi M."/>
            <person name="Roeed K.H."/>
            <person name="Ryder O.A."/>
            <person name="Searle S."/>
            <person name="Skow L."/>
            <person name="Swinburne J.E."/>
            <person name="Syvaenen A.C."/>
            <person name="Tozaki T."/>
            <person name="Valberg S.J."/>
            <person name="Vaudin M."/>
            <person name="White J.R."/>
            <person name="Zody M.C."/>
            <person name="Lander E.S."/>
            <person name="Lindblad-Toh K."/>
        </authorList>
    </citation>
    <scope>NUCLEOTIDE SEQUENCE [LARGE SCALE GENOMIC DNA]</scope>
    <source>
        <strain evidence="9 10">Thoroughbred</strain>
    </source>
</reference>
<evidence type="ECO:0000256" key="2">
    <source>
        <dbReference type="ARBA" id="ARBA00022525"/>
    </source>
</evidence>
<dbReference type="GO" id="GO:0042742">
    <property type="term" value="P:defense response to bacterium"/>
    <property type="evidence" value="ECO:0000318"/>
    <property type="project" value="GO_Central"/>
</dbReference>
<keyword evidence="4" id="KW-0211">Defensin</keyword>
<dbReference type="PaxDb" id="9796-ENSECAP00000026349"/>
<name>A0A3Q2H0F5_HORSE</name>
<proteinExistence type="predicted"/>
<dbReference type="FunFam" id="3.10.360.10:FF:000001">
    <property type="entry name" value="Beta-defensin 1"/>
    <property type="match status" value="1"/>
</dbReference>
<dbReference type="GO" id="GO:0060326">
    <property type="term" value="P:cell chemotaxis"/>
    <property type="evidence" value="ECO:0000318"/>
    <property type="project" value="GO_Central"/>
</dbReference>
<reference evidence="9" key="2">
    <citation type="submission" date="2025-08" db="UniProtKB">
        <authorList>
            <consortium name="Ensembl"/>
        </authorList>
    </citation>
    <scope>IDENTIFICATION</scope>
    <source>
        <strain evidence="9">Thoroughbred</strain>
    </source>
</reference>
<dbReference type="Proteomes" id="UP000002281">
    <property type="component" value="Chromosome 27"/>
</dbReference>
<evidence type="ECO:0000313" key="9">
    <source>
        <dbReference type="Ensembl" id="ENSECAP00000026349.2"/>
    </source>
</evidence>
<protein>
    <recommendedName>
        <fullName evidence="8">Beta-defensin-like domain-containing protein</fullName>
    </recommendedName>
</protein>
<comment type="subcellular location">
    <subcellularLocation>
        <location evidence="1">Secreted</location>
    </subcellularLocation>
</comment>
<keyword evidence="6" id="KW-1015">Disulfide bond</keyword>
<evidence type="ECO:0000256" key="6">
    <source>
        <dbReference type="ARBA" id="ARBA00023157"/>
    </source>
</evidence>
<keyword evidence="7" id="KW-0812">Transmembrane</keyword>
<dbReference type="InterPro" id="IPR001855">
    <property type="entry name" value="Defensin_beta-like"/>
</dbReference>
<reference evidence="9" key="3">
    <citation type="submission" date="2025-09" db="UniProtKB">
        <authorList>
            <consortium name="Ensembl"/>
        </authorList>
    </citation>
    <scope>IDENTIFICATION</scope>
    <source>
        <strain evidence="9">Thoroughbred</strain>
    </source>
</reference>
<keyword evidence="10" id="KW-1185">Reference proteome</keyword>
<dbReference type="Bgee" id="ENSECAG00000037133">
    <property type="expression patterns" value="Expressed in brainstem and 1 other cell type or tissue"/>
</dbReference>